<sequence>MGRHECDGLGHNSGYGSLSTFTLQGWQECIQEARELKVLNLSGRPVASRIFPLPPTSLEHLILERCLLDFSSINVLPKLMSLNIKHCKVVIDLPSALVEMNALKEILIDGTDVEEINLPDNLMKRLKVLSACHCKKLRRIPNFLNSCCMQGLSFEGCAVILDLPNSMEKLQNLNQLDLSETMITQLNPSFGKLEKLEILRMRRSYLDEFPKAIEKTKVSRLHMNRTNYSNLEILEHADVLNVHILSDP</sequence>
<gene>
    <name evidence="1" type="ORF">MLD38_014570</name>
</gene>
<comment type="caution">
    <text evidence="1">The sequence shown here is derived from an EMBL/GenBank/DDBJ whole genome shotgun (WGS) entry which is preliminary data.</text>
</comment>
<reference evidence="2" key="1">
    <citation type="journal article" date="2023" name="Front. Plant Sci.">
        <title>Chromosomal-level genome assembly of Melastoma candidum provides insights into trichome evolution.</title>
        <authorList>
            <person name="Zhong Y."/>
            <person name="Wu W."/>
            <person name="Sun C."/>
            <person name="Zou P."/>
            <person name="Liu Y."/>
            <person name="Dai S."/>
            <person name="Zhou R."/>
        </authorList>
    </citation>
    <scope>NUCLEOTIDE SEQUENCE [LARGE SCALE GENOMIC DNA]</scope>
</reference>
<dbReference type="EMBL" id="CM042883">
    <property type="protein sequence ID" value="KAI4376860.1"/>
    <property type="molecule type" value="Genomic_DNA"/>
</dbReference>
<proteinExistence type="predicted"/>
<organism evidence="1 2">
    <name type="scientific">Melastoma candidum</name>
    <dbReference type="NCBI Taxonomy" id="119954"/>
    <lineage>
        <taxon>Eukaryota</taxon>
        <taxon>Viridiplantae</taxon>
        <taxon>Streptophyta</taxon>
        <taxon>Embryophyta</taxon>
        <taxon>Tracheophyta</taxon>
        <taxon>Spermatophyta</taxon>
        <taxon>Magnoliopsida</taxon>
        <taxon>eudicotyledons</taxon>
        <taxon>Gunneridae</taxon>
        <taxon>Pentapetalae</taxon>
        <taxon>rosids</taxon>
        <taxon>malvids</taxon>
        <taxon>Myrtales</taxon>
        <taxon>Melastomataceae</taxon>
        <taxon>Melastomatoideae</taxon>
        <taxon>Melastomateae</taxon>
        <taxon>Melastoma</taxon>
    </lineage>
</organism>
<evidence type="ECO:0000313" key="1">
    <source>
        <dbReference type="EMBL" id="KAI4376860.1"/>
    </source>
</evidence>
<dbReference type="Proteomes" id="UP001057402">
    <property type="component" value="Chromosome 4"/>
</dbReference>
<accession>A0ACB9RD45</accession>
<name>A0ACB9RD45_9MYRT</name>
<evidence type="ECO:0000313" key="2">
    <source>
        <dbReference type="Proteomes" id="UP001057402"/>
    </source>
</evidence>
<keyword evidence="2" id="KW-1185">Reference proteome</keyword>
<protein>
    <submittedName>
        <fullName evidence="1">Uncharacterized protein</fullName>
    </submittedName>
</protein>